<dbReference type="Proteomes" id="UP000075787">
    <property type="component" value="Unassembled WGS sequence"/>
</dbReference>
<accession>A0A162LAA4</accession>
<dbReference type="PRINTS" id="PR00040">
    <property type="entry name" value="HTHMERR"/>
</dbReference>
<evidence type="ECO:0000256" key="2">
    <source>
        <dbReference type="ARBA" id="ARBA00023125"/>
    </source>
</evidence>
<protein>
    <submittedName>
        <fullName evidence="5">MerR family transcriptional regulator</fullName>
    </submittedName>
</protein>
<dbReference type="InterPro" id="IPR000551">
    <property type="entry name" value="MerR-type_HTH_dom"/>
</dbReference>
<dbReference type="OrthoDB" id="9802944at2"/>
<feature type="domain" description="HTH merR-type" evidence="4">
    <location>
        <begin position="8"/>
        <end position="77"/>
    </location>
</feature>
<dbReference type="CDD" id="cd04785">
    <property type="entry name" value="HTH_CadR-PbrR-like"/>
    <property type="match status" value="1"/>
</dbReference>
<dbReference type="GO" id="GO:0003700">
    <property type="term" value="F:DNA-binding transcription factor activity"/>
    <property type="evidence" value="ECO:0007669"/>
    <property type="project" value="InterPro"/>
</dbReference>
<dbReference type="SMART" id="SM00422">
    <property type="entry name" value="HTH_MERR"/>
    <property type="match status" value="1"/>
</dbReference>
<name>A0A162LAA4_9PROT</name>
<gene>
    <name evidence="5" type="ORF">AUP44_25725</name>
</gene>
<evidence type="ECO:0000256" key="1">
    <source>
        <dbReference type="ARBA" id="ARBA00023015"/>
    </source>
</evidence>
<dbReference type="RefSeq" id="WP_062763283.1">
    <property type="nucleotide sequence ID" value="NZ_CP121027.1"/>
</dbReference>
<reference evidence="5 6" key="1">
    <citation type="submission" date="2015-12" db="EMBL/GenBank/DDBJ databases">
        <title>Genome sequence of Tistrella mobilis MCCC 1A02139.</title>
        <authorList>
            <person name="Lu L."/>
            <person name="Lai Q."/>
            <person name="Shao Z."/>
            <person name="Qian P."/>
        </authorList>
    </citation>
    <scope>NUCLEOTIDE SEQUENCE [LARGE SCALE GENOMIC DNA]</scope>
    <source>
        <strain evidence="5 6">MCCC 1A02139</strain>
    </source>
</reference>
<dbReference type="InterPro" id="IPR015358">
    <property type="entry name" value="Tscrpt_reg_MerR_DNA-bd"/>
</dbReference>
<dbReference type="PROSITE" id="PS50937">
    <property type="entry name" value="HTH_MERR_2"/>
    <property type="match status" value="1"/>
</dbReference>
<evidence type="ECO:0000256" key="3">
    <source>
        <dbReference type="ARBA" id="ARBA00023163"/>
    </source>
</evidence>
<dbReference type="GO" id="GO:0003677">
    <property type="term" value="F:DNA binding"/>
    <property type="evidence" value="ECO:0007669"/>
    <property type="project" value="UniProtKB-KW"/>
</dbReference>
<dbReference type="AlphaFoldDB" id="A0A162LAA4"/>
<comment type="caution">
    <text evidence="5">The sequence shown here is derived from an EMBL/GenBank/DDBJ whole genome shotgun (WGS) entry which is preliminary data.</text>
</comment>
<dbReference type="EMBL" id="LPZR01000097">
    <property type="protein sequence ID" value="KYO54089.1"/>
    <property type="molecule type" value="Genomic_DNA"/>
</dbReference>
<dbReference type="PANTHER" id="PTHR30204">
    <property type="entry name" value="REDOX-CYCLING DRUG-SENSING TRANSCRIPTIONAL ACTIVATOR SOXR"/>
    <property type="match status" value="1"/>
</dbReference>
<evidence type="ECO:0000313" key="5">
    <source>
        <dbReference type="EMBL" id="KYO54089.1"/>
    </source>
</evidence>
<keyword evidence="1" id="KW-0805">Transcription regulation</keyword>
<dbReference type="PANTHER" id="PTHR30204:SF92">
    <property type="entry name" value="HTH-TYPE TRANSCRIPTIONAL REGULATOR ZNTR"/>
    <property type="match status" value="1"/>
</dbReference>
<sequence length="166" mass="18037">MTGGRAAALSIGSLARETGAKVQTIRYYEQIGLLPEPARTAGNQRVYGKSHRDRLAFIRHARELGFPLDAIRELLSLSDDPAAPCATADHIARDQLAAVEARIRRLEALKIELERMLCDHARTGTIADCRVIEVLADHSHGHCVVHHEEAEAGAELADMAAAVKTS</sequence>
<evidence type="ECO:0000259" key="4">
    <source>
        <dbReference type="PROSITE" id="PS50937"/>
    </source>
</evidence>
<dbReference type="Pfam" id="PF00376">
    <property type="entry name" value="MerR"/>
    <property type="match status" value="1"/>
</dbReference>
<dbReference type="Gene3D" id="1.10.1660.10">
    <property type="match status" value="1"/>
</dbReference>
<organism evidence="5 6">
    <name type="scientific">Tistrella mobilis</name>
    <dbReference type="NCBI Taxonomy" id="171437"/>
    <lineage>
        <taxon>Bacteria</taxon>
        <taxon>Pseudomonadati</taxon>
        <taxon>Pseudomonadota</taxon>
        <taxon>Alphaproteobacteria</taxon>
        <taxon>Geminicoccales</taxon>
        <taxon>Geminicoccaceae</taxon>
        <taxon>Tistrella</taxon>
    </lineage>
</organism>
<dbReference type="InterPro" id="IPR047057">
    <property type="entry name" value="MerR_fam"/>
</dbReference>
<dbReference type="SUPFAM" id="SSF46955">
    <property type="entry name" value="Putative DNA-binding domain"/>
    <property type="match status" value="1"/>
</dbReference>
<keyword evidence="3" id="KW-0804">Transcription</keyword>
<dbReference type="GeneID" id="97240967"/>
<dbReference type="InterPro" id="IPR009061">
    <property type="entry name" value="DNA-bd_dom_put_sf"/>
</dbReference>
<keyword evidence="2" id="KW-0238">DNA-binding</keyword>
<proteinExistence type="predicted"/>
<evidence type="ECO:0000313" key="6">
    <source>
        <dbReference type="Proteomes" id="UP000075787"/>
    </source>
</evidence>
<dbReference type="Pfam" id="PF09278">
    <property type="entry name" value="MerR-DNA-bind"/>
    <property type="match status" value="1"/>
</dbReference>